<evidence type="ECO:0000256" key="10">
    <source>
        <dbReference type="SAM" id="MobiDB-lite"/>
    </source>
</evidence>
<comment type="subcellular location">
    <subcellularLocation>
        <location evidence="1">Membrane</location>
        <topology evidence="1">Multi-pass membrane protein</topology>
    </subcellularLocation>
    <subcellularLocation>
        <location evidence="2">Secreted</location>
    </subcellularLocation>
</comment>
<dbReference type="EMBL" id="VEVO01000006">
    <property type="protein sequence ID" value="KAF0041441.1"/>
    <property type="molecule type" value="Genomic_DNA"/>
</dbReference>
<evidence type="ECO:0000256" key="2">
    <source>
        <dbReference type="ARBA" id="ARBA00004613"/>
    </source>
</evidence>
<evidence type="ECO:0000256" key="6">
    <source>
        <dbReference type="ARBA" id="ARBA00022900"/>
    </source>
</evidence>
<proteinExistence type="predicted"/>
<evidence type="ECO:0000256" key="5">
    <source>
        <dbReference type="ARBA" id="ARBA00022729"/>
    </source>
</evidence>
<feature type="transmembrane region" description="Helical" evidence="11">
    <location>
        <begin position="433"/>
        <end position="454"/>
    </location>
</feature>
<dbReference type="InterPro" id="IPR036645">
    <property type="entry name" value="Elafin-like_sf"/>
</dbReference>
<dbReference type="GO" id="GO:0008028">
    <property type="term" value="F:monocarboxylic acid transmembrane transporter activity"/>
    <property type="evidence" value="ECO:0007669"/>
    <property type="project" value="TreeGrafter"/>
</dbReference>
<keyword evidence="4" id="KW-0646">Protease inhibitor</keyword>
<dbReference type="InterPro" id="IPR008197">
    <property type="entry name" value="WAP_dom"/>
</dbReference>
<dbReference type="InterPro" id="IPR020846">
    <property type="entry name" value="MFS_dom"/>
</dbReference>
<keyword evidence="3" id="KW-0964">Secreted</keyword>
<evidence type="ECO:0000259" key="12">
    <source>
        <dbReference type="PROSITE" id="PS50850"/>
    </source>
</evidence>
<feature type="transmembrane region" description="Helical" evidence="11">
    <location>
        <begin position="94"/>
        <end position="112"/>
    </location>
</feature>
<feature type="transmembrane region" description="Helical" evidence="11">
    <location>
        <begin position="181"/>
        <end position="201"/>
    </location>
</feature>
<dbReference type="GO" id="GO:0004867">
    <property type="term" value="F:serine-type endopeptidase inhibitor activity"/>
    <property type="evidence" value="ECO:0007669"/>
    <property type="project" value="UniProtKB-KW"/>
</dbReference>
<keyword evidence="5" id="KW-0732">Signal</keyword>
<dbReference type="InterPro" id="IPR011701">
    <property type="entry name" value="MFS"/>
</dbReference>
<dbReference type="PANTHER" id="PTHR11360">
    <property type="entry name" value="MONOCARBOXYLATE TRANSPORTER"/>
    <property type="match status" value="1"/>
</dbReference>
<gene>
    <name evidence="14" type="ORF">F2P81_007339</name>
</gene>
<feature type="transmembrane region" description="Helical" evidence="11">
    <location>
        <begin position="21"/>
        <end position="43"/>
    </location>
</feature>
<feature type="transmembrane region" description="Helical" evidence="11">
    <location>
        <begin position="157"/>
        <end position="175"/>
    </location>
</feature>
<accession>A0A6A4TF14</accession>
<comment type="caution">
    <text evidence="14">The sequence shown here is derived from an EMBL/GenBank/DDBJ whole genome shotgun (WGS) entry which is preliminary data.</text>
</comment>
<reference evidence="14 15" key="1">
    <citation type="submission" date="2019-06" db="EMBL/GenBank/DDBJ databases">
        <title>Draft genomes of female and male turbot (Scophthalmus maximus).</title>
        <authorList>
            <person name="Xu H."/>
            <person name="Xu X.-W."/>
            <person name="Shao C."/>
            <person name="Chen S."/>
        </authorList>
    </citation>
    <scope>NUCLEOTIDE SEQUENCE [LARGE SCALE GENOMIC DNA]</scope>
    <source>
        <strain evidence="14">Ysfricsl-2016a</strain>
        <tissue evidence="14">Blood</tissue>
    </source>
</reference>
<feature type="transmembrane region" description="Helical" evidence="11">
    <location>
        <begin position="118"/>
        <end position="145"/>
    </location>
</feature>
<dbReference type="SUPFAM" id="SSF57256">
    <property type="entry name" value="Elafin-like"/>
    <property type="match status" value="1"/>
</dbReference>
<dbReference type="PANTHER" id="PTHR11360:SF255">
    <property type="entry name" value="MONOCARBOXYLATE TRANSPORTER 2"/>
    <property type="match status" value="1"/>
</dbReference>
<dbReference type="InterPro" id="IPR036259">
    <property type="entry name" value="MFS_trans_sf"/>
</dbReference>
<dbReference type="Proteomes" id="UP000438429">
    <property type="component" value="Unassembled WGS sequence"/>
</dbReference>
<organism evidence="14 15">
    <name type="scientific">Scophthalmus maximus</name>
    <name type="common">Turbot</name>
    <name type="synonym">Psetta maxima</name>
    <dbReference type="NCBI Taxonomy" id="52904"/>
    <lineage>
        <taxon>Eukaryota</taxon>
        <taxon>Metazoa</taxon>
        <taxon>Chordata</taxon>
        <taxon>Craniata</taxon>
        <taxon>Vertebrata</taxon>
        <taxon>Euteleostomi</taxon>
        <taxon>Actinopterygii</taxon>
        <taxon>Neopterygii</taxon>
        <taxon>Teleostei</taxon>
        <taxon>Neoteleostei</taxon>
        <taxon>Acanthomorphata</taxon>
        <taxon>Carangaria</taxon>
        <taxon>Pleuronectiformes</taxon>
        <taxon>Pleuronectoidei</taxon>
        <taxon>Scophthalmidae</taxon>
        <taxon>Scophthalmus</taxon>
    </lineage>
</organism>
<evidence type="ECO:0000256" key="3">
    <source>
        <dbReference type="ARBA" id="ARBA00022525"/>
    </source>
</evidence>
<keyword evidence="6" id="KW-0722">Serine protease inhibitor</keyword>
<dbReference type="Gene3D" id="1.20.1250.20">
    <property type="entry name" value="MFS general substrate transporter like domains"/>
    <property type="match status" value="2"/>
</dbReference>
<protein>
    <recommendedName>
        <fullName evidence="9">WAP four-disulfide core domain protein 1</fullName>
    </recommendedName>
</protein>
<keyword evidence="11" id="KW-0472">Membrane</keyword>
<dbReference type="Gene3D" id="4.10.75.10">
    <property type="entry name" value="Elafin-like"/>
    <property type="match status" value="1"/>
</dbReference>
<evidence type="ECO:0000256" key="1">
    <source>
        <dbReference type="ARBA" id="ARBA00004141"/>
    </source>
</evidence>
<feature type="domain" description="Major facilitator superfamily (MFS) profile" evidence="12">
    <location>
        <begin position="25"/>
        <end position="459"/>
    </location>
</feature>
<evidence type="ECO:0000256" key="11">
    <source>
        <dbReference type="SAM" id="Phobius"/>
    </source>
</evidence>
<evidence type="ECO:0000313" key="15">
    <source>
        <dbReference type="Proteomes" id="UP000438429"/>
    </source>
</evidence>
<evidence type="ECO:0000313" key="14">
    <source>
        <dbReference type="EMBL" id="KAF0041441.1"/>
    </source>
</evidence>
<feature type="transmembrane region" description="Helical" evidence="11">
    <location>
        <begin position="279"/>
        <end position="300"/>
    </location>
</feature>
<comment type="function">
    <text evidence="8">Has growth inhibitory activity.</text>
</comment>
<evidence type="ECO:0000256" key="4">
    <source>
        <dbReference type="ARBA" id="ARBA00022690"/>
    </source>
</evidence>
<dbReference type="SUPFAM" id="SSF103473">
    <property type="entry name" value="MFS general substrate transporter"/>
    <property type="match status" value="1"/>
</dbReference>
<evidence type="ECO:0000256" key="7">
    <source>
        <dbReference type="ARBA" id="ARBA00023157"/>
    </source>
</evidence>
<dbReference type="InterPro" id="IPR050327">
    <property type="entry name" value="Proton-linked_MCT"/>
</dbReference>
<name>A0A6A4TF14_SCOMX</name>
<dbReference type="PROSITE" id="PS51390">
    <property type="entry name" value="WAP"/>
    <property type="match status" value="1"/>
</dbReference>
<feature type="transmembrane region" description="Helical" evidence="11">
    <location>
        <begin position="312"/>
        <end position="335"/>
    </location>
</feature>
<dbReference type="FunFam" id="4.10.75.10:FF:000003">
    <property type="entry name" value="WAP four-disulfide core domain protein 1"/>
    <property type="match status" value="1"/>
</dbReference>
<dbReference type="Pfam" id="PF00095">
    <property type="entry name" value="WAP"/>
    <property type="match status" value="1"/>
</dbReference>
<evidence type="ECO:0000256" key="9">
    <source>
        <dbReference type="ARBA" id="ARBA00072704"/>
    </source>
</evidence>
<feature type="domain" description="WAP" evidence="13">
    <location>
        <begin position="513"/>
        <end position="562"/>
    </location>
</feature>
<keyword evidence="11" id="KW-1133">Transmembrane helix</keyword>
<feature type="transmembrane region" description="Helical" evidence="11">
    <location>
        <begin position="374"/>
        <end position="393"/>
    </location>
</feature>
<evidence type="ECO:0000259" key="13">
    <source>
        <dbReference type="PROSITE" id="PS51390"/>
    </source>
</evidence>
<dbReference type="AlphaFoldDB" id="A0A6A4TF14"/>
<keyword evidence="7" id="KW-1015">Disulfide bond</keyword>
<evidence type="ECO:0000256" key="8">
    <source>
        <dbReference type="ARBA" id="ARBA00056452"/>
    </source>
</evidence>
<dbReference type="SMART" id="SM00217">
    <property type="entry name" value="WAP"/>
    <property type="match status" value="1"/>
</dbReference>
<feature type="transmembrane region" description="Helical" evidence="11">
    <location>
        <begin position="63"/>
        <end position="82"/>
    </location>
</feature>
<sequence length="688" mass="74487">MDSPGGVRRRRVAAAPTAAPDGGYACFILLSCFLVFGLTFGVIKAFGVLYVEIHKYFETTATGASWITSIAVATIHIVAPVASALSARYSHRSVVIAGGLICSLGVVIGSYASSLTELYLTVGFLNGFGYALTWTPTVTMLGLYFEKRRPMANALSSAGECILTFVLTPLFQLLIDTYSWRGALLILGGLQLNLCVCGMLLRPRKATAGRTCVGGGVAEETEEPGASEGSDQGTVQICLEDPGEIPNSEDSKCRGTKGAEIRTKILRYVDYTLITNAQFMVYSMFGLFAALGFFAPALFLVPYARSKGIEEYQAAALMSISAVLDLSGRVLFGWVANLRLVETMQQLTATVILLGTVLLLCPLTSSFAELAAFSAAYGLVYGATVAVHITVLAEVVGAHRLGSALGFFMLIRSSGGLLGPPVAGYFIDQGENYGMGFVMAGVSLIVSALFLLLLHQMTRRGQGSTAKSHDMHTDTMGRSLGEHKACQMSNDNLHVNKVDPEDYEYPNHPQSTQQQKNDRCPPPPQMLPERACEVPGCRSDSECERHKRCCYNGCIYACLESVQPPPVLDWLVQPKPRWLGGNGWLLDGPEEVLQAEACSTTEDGDEPLHCPTGYECHIINPGNPAAGIPNRGQCIKQRGNSDGRGLRHKYYKDYKDYLDYGRAEYLVFRLGPVAAASRMRPRHIAESL</sequence>
<dbReference type="PROSITE" id="PS50850">
    <property type="entry name" value="MFS"/>
    <property type="match status" value="1"/>
</dbReference>
<dbReference type="GO" id="GO:0016020">
    <property type="term" value="C:membrane"/>
    <property type="evidence" value="ECO:0007669"/>
    <property type="project" value="UniProtKB-SubCell"/>
</dbReference>
<feature type="transmembrane region" description="Helical" evidence="11">
    <location>
        <begin position="405"/>
        <end position="427"/>
    </location>
</feature>
<keyword evidence="11" id="KW-0812">Transmembrane</keyword>
<feature type="transmembrane region" description="Helical" evidence="11">
    <location>
        <begin position="347"/>
        <end position="368"/>
    </location>
</feature>
<dbReference type="GO" id="GO:0005576">
    <property type="term" value="C:extracellular region"/>
    <property type="evidence" value="ECO:0007669"/>
    <property type="project" value="UniProtKB-SubCell"/>
</dbReference>
<feature type="region of interest" description="Disordered" evidence="10">
    <location>
        <begin position="497"/>
        <end position="522"/>
    </location>
</feature>
<dbReference type="CDD" id="cd00199">
    <property type="entry name" value="WAP"/>
    <property type="match status" value="1"/>
</dbReference>
<dbReference type="Pfam" id="PF07690">
    <property type="entry name" value="MFS_1"/>
    <property type="match status" value="1"/>
</dbReference>